<dbReference type="Gene3D" id="3.30.1330.40">
    <property type="entry name" value="RutC-like"/>
    <property type="match status" value="1"/>
</dbReference>
<dbReference type="AlphaFoldDB" id="A0A0M0J7D8"/>
<dbReference type="OrthoDB" id="309640at2759"/>
<dbReference type="Proteomes" id="UP000037460">
    <property type="component" value="Unassembled WGS sequence"/>
</dbReference>
<dbReference type="PANTHER" id="PTHR43760:SF1">
    <property type="entry name" value="ENDORIBONUCLEASE L-PSP_CHORISMATE MUTASE-LIKE DOMAIN-CONTAINING PROTEIN"/>
    <property type="match status" value="1"/>
</dbReference>
<evidence type="ECO:0000259" key="1">
    <source>
        <dbReference type="Pfam" id="PF14588"/>
    </source>
</evidence>
<dbReference type="Pfam" id="PF14588">
    <property type="entry name" value="YjgF_endoribonc"/>
    <property type="match status" value="1"/>
</dbReference>
<organism evidence="2 3">
    <name type="scientific">Chrysochromulina tobinii</name>
    <dbReference type="NCBI Taxonomy" id="1460289"/>
    <lineage>
        <taxon>Eukaryota</taxon>
        <taxon>Haptista</taxon>
        <taxon>Haptophyta</taxon>
        <taxon>Prymnesiophyceae</taxon>
        <taxon>Prymnesiales</taxon>
        <taxon>Chrysochromulinaceae</taxon>
        <taxon>Chrysochromulina</taxon>
    </lineage>
</organism>
<dbReference type="InterPro" id="IPR013813">
    <property type="entry name" value="Endoribo_LPSP/chorism_mut-like"/>
</dbReference>
<sequence length="140" mass="14927">MPKALGVYVPAVRSGNYIFTAGHIYFTDPTDATTLKKGKVGVDYTTAEAADIAKGIALELIATLKNEVGDLDKIKRIVKVVGFVNAPDTFEEQPEVLNGCSKLLGAVFGERGVHARSAVGTNSLPRNVPVEIELIAEVED</sequence>
<evidence type="ECO:0000313" key="2">
    <source>
        <dbReference type="EMBL" id="KOO22491.1"/>
    </source>
</evidence>
<reference evidence="3" key="1">
    <citation type="journal article" date="2015" name="PLoS Genet.">
        <title>Genome Sequence and Transcriptome Analyses of Chrysochromulina tobin: Metabolic Tools for Enhanced Algal Fitness in the Prominent Order Prymnesiales (Haptophyceae).</title>
        <authorList>
            <person name="Hovde B.T."/>
            <person name="Deodato C.R."/>
            <person name="Hunsperger H.M."/>
            <person name="Ryken S.A."/>
            <person name="Yost W."/>
            <person name="Jha R.K."/>
            <person name="Patterson J."/>
            <person name="Monnat R.J. Jr."/>
            <person name="Barlow S.B."/>
            <person name="Starkenburg S.R."/>
            <person name="Cattolico R.A."/>
        </authorList>
    </citation>
    <scope>NUCLEOTIDE SEQUENCE</scope>
    <source>
        <strain evidence="3">CCMP291</strain>
    </source>
</reference>
<dbReference type="InterPro" id="IPR035959">
    <property type="entry name" value="RutC-like_sf"/>
</dbReference>
<comment type="caution">
    <text evidence="2">The sequence shown here is derived from an EMBL/GenBank/DDBJ whole genome shotgun (WGS) entry which is preliminary data.</text>
</comment>
<dbReference type="EMBL" id="JWZX01003273">
    <property type="protein sequence ID" value="KOO22491.1"/>
    <property type="molecule type" value="Genomic_DNA"/>
</dbReference>
<dbReference type="CDD" id="cd02199">
    <property type="entry name" value="YjgF_YER057c_UK114_like_1"/>
    <property type="match status" value="1"/>
</dbReference>
<dbReference type="SUPFAM" id="SSF55298">
    <property type="entry name" value="YjgF-like"/>
    <property type="match status" value="1"/>
</dbReference>
<keyword evidence="3" id="KW-1185">Reference proteome</keyword>
<proteinExistence type="predicted"/>
<name>A0A0M0J7D8_9EUKA</name>
<dbReference type="PANTHER" id="PTHR43760">
    <property type="entry name" value="ENDORIBONUCLEASE-RELATED"/>
    <property type="match status" value="1"/>
</dbReference>
<protein>
    <submittedName>
        <fullName evidence="2">Endoribonuclease l-psp</fullName>
    </submittedName>
</protein>
<evidence type="ECO:0000313" key="3">
    <source>
        <dbReference type="Proteomes" id="UP000037460"/>
    </source>
</evidence>
<feature type="domain" description="Endoribonuclease L-PSP/chorismate mutase-like" evidence="1">
    <location>
        <begin position="3"/>
        <end position="137"/>
    </location>
</feature>
<accession>A0A0M0J7D8</accession>
<gene>
    <name evidence="2" type="ORF">Ctob_000298</name>
</gene>